<keyword evidence="1" id="KW-0812">Transmembrane</keyword>
<name>A0A7W5G1X7_9HYPH</name>
<evidence type="ECO:0000313" key="2">
    <source>
        <dbReference type="EMBL" id="MBB3137643.1"/>
    </source>
</evidence>
<gene>
    <name evidence="2" type="ORF">FHS26_005408</name>
</gene>
<accession>A0A7W5G1X7</accession>
<comment type="caution">
    <text evidence="2">The sequence shown here is derived from an EMBL/GenBank/DDBJ whole genome shotgun (WGS) entry which is preliminary data.</text>
</comment>
<sequence>MFVTTAFWWLAAEFFYCFVSLGLGSGLSRATPDLAYRGRATLTYEPKLMAAYVRPSRKGT</sequence>
<keyword evidence="1" id="KW-0472">Membrane</keyword>
<evidence type="ECO:0000313" key="3">
    <source>
        <dbReference type="Proteomes" id="UP000518315"/>
    </source>
</evidence>
<reference evidence="2 3" key="1">
    <citation type="submission" date="2020-08" db="EMBL/GenBank/DDBJ databases">
        <title>Genomic Encyclopedia of Type Strains, Phase III (KMG-III): the genomes of soil and plant-associated and newly described type strains.</title>
        <authorList>
            <person name="Whitman W."/>
        </authorList>
    </citation>
    <scope>NUCLEOTIDE SEQUENCE [LARGE SCALE GENOMIC DNA]</scope>
    <source>
        <strain evidence="2 3">CECT 4113</strain>
    </source>
</reference>
<organism evidence="2 3">
    <name type="scientific">Rhizobium pisi</name>
    <dbReference type="NCBI Taxonomy" id="574561"/>
    <lineage>
        <taxon>Bacteria</taxon>
        <taxon>Pseudomonadati</taxon>
        <taxon>Pseudomonadota</taxon>
        <taxon>Alphaproteobacteria</taxon>
        <taxon>Hyphomicrobiales</taxon>
        <taxon>Rhizobiaceae</taxon>
        <taxon>Rhizobium/Agrobacterium group</taxon>
        <taxon>Rhizobium</taxon>
    </lineage>
</organism>
<dbReference type="AlphaFoldDB" id="A0A7W5G1X7"/>
<proteinExistence type="predicted"/>
<dbReference type="Proteomes" id="UP000518315">
    <property type="component" value="Unassembled WGS sequence"/>
</dbReference>
<keyword evidence="1" id="KW-1133">Transmembrane helix</keyword>
<evidence type="ECO:0000256" key="1">
    <source>
        <dbReference type="SAM" id="Phobius"/>
    </source>
</evidence>
<protein>
    <submittedName>
        <fullName evidence="2">Uncharacterized protein</fullName>
    </submittedName>
</protein>
<feature type="transmembrane region" description="Helical" evidence="1">
    <location>
        <begin position="6"/>
        <end position="27"/>
    </location>
</feature>
<keyword evidence="3" id="KW-1185">Reference proteome</keyword>
<dbReference type="EMBL" id="JACHXH010000024">
    <property type="protein sequence ID" value="MBB3137643.1"/>
    <property type="molecule type" value="Genomic_DNA"/>
</dbReference>